<evidence type="ECO:0000259" key="8">
    <source>
        <dbReference type="Pfam" id="PF06808"/>
    </source>
</evidence>
<evidence type="ECO:0000256" key="4">
    <source>
        <dbReference type="ARBA" id="ARBA00022692"/>
    </source>
</evidence>
<sequence>MFLLFLVGFVVLLLLGLPVAVGLGGAAFLYFIPDGFFTQLIQTTYAGIASFSLLAIPLFMLAGNLMNESGITEELANFARLLLGHIRGGLGLATIFASAIFAAITGSAVATAVAIGGVLIPTMVKSGYDEDVAGALTATSACLGPIIPPSIPFIIYGVIANVSIAKLFLAGIIPGALLAASLMLYMYFIARRRKYPIQPRASLKEVARGTWKALPAIFMPIIILGGILGGIFTPTEAAGVAVVYALIVDLLLYKRLKLKNLVNILFKSGLETGMIMLLLGLSEPFAWVVAVEQLPQQMVLWLSQAHISPLATLVLMNIGLLLLGIPLETAPALTIVVPVLAPMAAQLGIDPIHLGIIVCFNLVLGLVTPPVGGVLFSVCGITGMPLEKLSKAIWGPFIMALIVLLLITFIPGLSTFLPRVLMG</sequence>
<keyword evidence="3" id="KW-0997">Cell inner membrane</keyword>
<keyword evidence="2" id="KW-1003">Cell membrane</keyword>
<keyword evidence="5 7" id="KW-1133">Transmembrane helix</keyword>
<evidence type="ECO:0000256" key="3">
    <source>
        <dbReference type="ARBA" id="ARBA00022519"/>
    </source>
</evidence>
<feature type="transmembrane region" description="Helical" evidence="7">
    <location>
        <begin position="6"/>
        <end position="32"/>
    </location>
</feature>
<gene>
    <name evidence="9" type="primary">dctM_5</name>
    <name evidence="9" type="ORF">SDC9_13524</name>
</gene>
<feature type="transmembrane region" description="Helical" evidence="7">
    <location>
        <begin position="211"/>
        <end position="231"/>
    </location>
</feature>
<keyword evidence="6 7" id="KW-0472">Membrane</keyword>
<feature type="transmembrane region" description="Helical" evidence="7">
    <location>
        <begin position="355"/>
        <end position="381"/>
    </location>
</feature>
<evidence type="ECO:0000256" key="7">
    <source>
        <dbReference type="SAM" id="Phobius"/>
    </source>
</evidence>
<dbReference type="Pfam" id="PF06808">
    <property type="entry name" value="DctM"/>
    <property type="match status" value="1"/>
</dbReference>
<evidence type="ECO:0000313" key="9">
    <source>
        <dbReference type="EMBL" id="MPL67821.1"/>
    </source>
</evidence>
<keyword evidence="4 7" id="KW-0812">Transmembrane</keyword>
<feature type="transmembrane region" description="Helical" evidence="7">
    <location>
        <begin position="90"/>
        <end position="120"/>
    </location>
</feature>
<feature type="transmembrane region" description="Helical" evidence="7">
    <location>
        <begin position="132"/>
        <end position="155"/>
    </location>
</feature>
<comment type="caution">
    <text evidence="9">The sequence shown here is derived from an EMBL/GenBank/DDBJ whole genome shotgun (WGS) entry which is preliminary data.</text>
</comment>
<proteinExistence type="predicted"/>
<dbReference type="EMBL" id="VSSQ01000038">
    <property type="protein sequence ID" value="MPL67821.1"/>
    <property type="molecule type" value="Genomic_DNA"/>
</dbReference>
<organism evidence="9">
    <name type="scientific">bioreactor metagenome</name>
    <dbReference type="NCBI Taxonomy" id="1076179"/>
    <lineage>
        <taxon>unclassified sequences</taxon>
        <taxon>metagenomes</taxon>
        <taxon>ecological metagenomes</taxon>
    </lineage>
</organism>
<dbReference type="AlphaFoldDB" id="A0A644TQ84"/>
<comment type="subcellular location">
    <subcellularLocation>
        <location evidence="1">Cell inner membrane</location>
        <topology evidence="1">Multi-pass membrane protein</topology>
    </subcellularLocation>
</comment>
<name>A0A644TQ84_9ZZZZ</name>
<feature type="transmembrane region" description="Helical" evidence="7">
    <location>
        <begin position="237"/>
        <end position="253"/>
    </location>
</feature>
<feature type="domain" description="TRAP C4-dicarboxylate transport system permease DctM subunit" evidence="8">
    <location>
        <begin position="6"/>
        <end position="412"/>
    </location>
</feature>
<evidence type="ECO:0000256" key="2">
    <source>
        <dbReference type="ARBA" id="ARBA00022475"/>
    </source>
</evidence>
<evidence type="ECO:0000256" key="1">
    <source>
        <dbReference type="ARBA" id="ARBA00004429"/>
    </source>
</evidence>
<feature type="transmembrane region" description="Helical" evidence="7">
    <location>
        <begin position="167"/>
        <end position="190"/>
    </location>
</feature>
<reference evidence="9" key="1">
    <citation type="submission" date="2019-08" db="EMBL/GenBank/DDBJ databases">
        <authorList>
            <person name="Kucharzyk K."/>
            <person name="Murdoch R.W."/>
            <person name="Higgins S."/>
            <person name="Loffler F."/>
        </authorList>
    </citation>
    <scope>NUCLEOTIDE SEQUENCE</scope>
</reference>
<feature type="transmembrane region" description="Helical" evidence="7">
    <location>
        <begin position="393"/>
        <end position="417"/>
    </location>
</feature>
<dbReference type="GO" id="GO:0022857">
    <property type="term" value="F:transmembrane transporter activity"/>
    <property type="evidence" value="ECO:0007669"/>
    <property type="project" value="TreeGrafter"/>
</dbReference>
<dbReference type="NCBIfam" id="TIGR00786">
    <property type="entry name" value="dctM"/>
    <property type="match status" value="1"/>
</dbReference>
<feature type="transmembrane region" description="Helical" evidence="7">
    <location>
        <begin position="44"/>
        <end position="62"/>
    </location>
</feature>
<dbReference type="PIRSF" id="PIRSF006066">
    <property type="entry name" value="HI0050"/>
    <property type="match status" value="1"/>
</dbReference>
<dbReference type="InterPro" id="IPR004681">
    <property type="entry name" value="TRAP_DctM"/>
</dbReference>
<protein>
    <submittedName>
        <fullName evidence="9">C4-dicarboxylate TRAP transporter large permease protein DctM</fullName>
    </submittedName>
</protein>
<evidence type="ECO:0000256" key="6">
    <source>
        <dbReference type="ARBA" id="ARBA00023136"/>
    </source>
</evidence>
<evidence type="ECO:0000256" key="5">
    <source>
        <dbReference type="ARBA" id="ARBA00022989"/>
    </source>
</evidence>
<feature type="transmembrane region" description="Helical" evidence="7">
    <location>
        <begin position="265"/>
        <end position="287"/>
    </location>
</feature>
<dbReference type="InterPro" id="IPR010656">
    <property type="entry name" value="DctM"/>
</dbReference>
<dbReference type="GO" id="GO:0005886">
    <property type="term" value="C:plasma membrane"/>
    <property type="evidence" value="ECO:0007669"/>
    <property type="project" value="UniProtKB-SubCell"/>
</dbReference>
<accession>A0A644TQ84</accession>
<dbReference type="PANTHER" id="PTHR33362">
    <property type="entry name" value="SIALIC ACID TRAP TRANSPORTER PERMEASE PROTEIN SIAT-RELATED"/>
    <property type="match status" value="1"/>
</dbReference>